<gene>
    <name evidence="1" type="ORF">Pa4123_36800</name>
</gene>
<sequence length="230" mass="23393">MSFARPLLALVVVTVLTGGCQSMDDAGQVIDRASLVNDLASRLDGSGELTYSADYQLTGGRAATIAQAQQPLRSAYVYPNGKVTVTAEATTECHTASGGTTCTMTAPPTPANKPAVTLFENAGAQGLVAPTVVIGLLTAAALDTDAIIEQSDTTVAGRHATCVEVERVQNAAASKFNACITTEGVLGSFAGVVNGSAVDIALTRYRDAVDADAFAVPTGATIVDQRAGAK</sequence>
<dbReference type="RefSeq" id="WP_281897250.1">
    <property type="nucleotide sequence ID" value="NZ_BSDI01000016.1"/>
</dbReference>
<dbReference type="PROSITE" id="PS51257">
    <property type="entry name" value="PROKAR_LIPOPROTEIN"/>
    <property type="match status" value="1"/>
</dbReference>
<evidence type="ECO:0008006" key="3">
    <source>
        <dbReference type="Google" id="ProtNLM"/>
    </source>
</evidence>
<proteinExistence type="predicted"/>
<organism evidence="1 2">
    <name type="scientific">Phytohabitans aurantiacus</name>
    <dbReference type="NCBI Taxonomy" id="3016789"/>
    <lineage>
        <taxon>Bacteria</taxon>
        <taxon>Bacillati</taxon>
        <taxon>Actinomycetota</taxon>
        <taxon>Actinomycetes</taxon>
        <taxon>Micromonosporales</taxon>
        <taxon>Micromonosporaceae</taxon>
    </lineage>
</organism>
<accession>A0ABQ5QVU7</accession>
<keyword evidence="2" id="KW-1185">Reference proteome</keyword>
<reference evidence="1" key="1">
    <citation type="submission" date="2022-12" db="EMBL/GenBank/DDBJ databases">
        <title>New Phytohabitans aurantiacus sp. RD004123 nov., an actinomycete isolated from soil.</title>
        <authorList>
            <person name="Triningsih D.W."/>
            <person name="Harunari E."/>
            <person name="Igarashi Y."/>
        </authorList>
    </citation>
    <scope>NUCLEOTIDE SEQUENCE</scope>
    <source>
        <strain evidence="1">RD004123</strain>
    </source>
</reference>
<evidence type="ECO:0000313" key="1">
    <source>
        <dbReference type="EMBL" id="GLH98405.1"/>
    </source>
</evidence>
<comment type="caution">
    <text evidence="1">The sequence shown here is derived from an EMBL/GenBank/DDBJ whole genome shotgun (WGS) entry which is preliminary data.</text>
</comment>
<dbReference type="EMBL" id="BSDI01000016">
    <property type="protein sequence ID" value="GLH98405.1"/>
    <property type="molecule type" value="Genomic_DNA"/>
</dbReference>
<dbReference type="Proteomes" id="UP001144280">
    <property type="component" value="Unassembled WGS sequence"/>
</dbReference>
<evidence type="ECO:0000313" key="2">
    <source>
        <dbReference type="Proteomes" id="UP001144280"/>
    </source>
</evidence>
<protein>
    <recommendedName>
        <fullName evidence="3">Lipoprotein</fullName>
    </recommendedName>
</protein>
<name>A0ABQ5QVU7_9ACTN</name>